<sequence length="255" mass="27542">MPSSRPSRNCGKCRAIKRRVSFVPALPSYVQGLSSSPEKRKEKDESNANRDLDSVTSSILIVASVFVHTTNALGTEMNGNCPFDLYCPCAQDAPADAPWYPAWYPPGLPPTHSLCPSVDEIGVNYFLYHLVIGGTSPSLGYLNCVPAIYSTDGEQPTLMASMAAVGLESLANAQHPELATVARAKYWEAIDNVNMALASPTEAHKDSTLMALIALGLFEHVSDFEIWYRHIQGAATLVVSPGQKPILSLGGHFHV</sequence>
<protein>
    <recommendedName>
        <fullName evidence="4">Transcription factor domain-containing protein</fullName>
    </recommendedName>
</protein>
<evidence type="ECO:0008006" key="4">
    <source>
        <dbReference type="Google" id="ProtNLM"/>
    </source>
</evidence>
<reference evidence="2" key="1">
    <citation type="submission" date="2022-11" db="EMBL/GenBank/DDBJ databases">
        <authorList>
            <person name="Petersen C."/>
        </authorList>
    </citation>
    <scope>NUCLEOTIDE SEQUENCE</scope>
    <source>
        <strain evidence="2">IBT 34128</strain>
    </source>
</reference>
<dbReference type="PANTHER" id="PTHR38791">
    <property type="entry name" value="ZN(II)2CYS6 TRANSCRIPTION FACTOR (EUROFUNG)-RELATED-RELATED"/>
    <property type="match status" value="1"/>
</dbReference>
<dbReference type="Proteomes" id="UP001141434">
    <property type="component" value="Unassembled WGS sequence"/>
</dbReference>
<dbReference type="AlphaFoldDB" id="A0A9W9F891"/>
<name>A0A9W9F891_9EURO</name>
<keyword evidence="3" id="KW-1185">Reference proteome</keyword>
<dbReference type="InterPro" id="IPR021858">
    <property type="entry name" value="Fun_TF"/>
</dbReference>
<evidence type="ECO:0000313" key="3">
    <source>
        <dbReference type="Proteomes" id="UP001141434"/>
    </source>
</evidence>
<dbReference type="Pfam" id="PF11951">
    <property type="entry name" value="Fungal_trans_2"/>
    <property type="match status" value="1"/>
</dbReference>
<evidence type="ECO:0000313" key="2">
    <source>
        <dbReference type="EMBL" id="KAJ5095314.1"/>
    </source>
</evidence>
<dbReference type="InterPro" id="IPR053175">
    <property type="entry name" value="DHMBA_Reg_Transcription_Factor"/>
</dbReference>
<feature type="compositionally biased region" description="Basic and acidic residues" evidence="1">
    <location>
        <begin position="37"/>
        <end position="50"/>
    </location>
</feature>
<reference evidence="2" key="2">
    <citation type="journal article" date="2023" name="IMA Fungus">
        <title>Comparative genomic study of the Penicillium genus elucidates a diverse pangenome and 15 lateral gene transfer events.</title>
        <authorList>
            <person name="Petersen C."/>
            <person name="Sorensen T."/>
            <person name="Nielsen M.R."/>
            <person name="Sondergaard T.E."/>
            <person name="Sorensen J.L."/>
            <person name="Fitzpatrick D.A."/>
            <person name="Frisvad J.C."/>
            <person name="Nielsen K.L."/>
        </authorList>
    </citation>
    <scope>NUCLEOTIDE SEQUENCE</scope>
    <source>
        <strain evidence="2">IBT 34128</strain>
    </source>
</reference>
<feature type="region of interest" description="Disordered" evidence="1">
    <location>
        <begin position="29"/>
        <end position="50"/>
    </location>
</feature>
<evidence type="ECO:0000256" key="1">
    <source>
        <dbReference type="SAM" id="MobiDB-lite"/>
    </source>
</evidence>
<accession>A0A9W9F891</accession>
<organism evidence="2 3">
    <name type="scientific">Penicillium alfredii</name>
    <dbReference type="NCBI Taxonomy" id="1506179"/>
    <lineage>
        <taxon>Eukaryota</taxon>
        <taxon>Fungi</taxon>
        <taxon>Dikarya</taxon>
        <taxon>Ascomycota</taxon>
        <taxon>Pezizomycotina</taxon>
        <taxon>Eurotiomycetes</taxon>
        <taxon>Eurotiomycetidae</taxon>
        <taxon>Eurotiales</taxon>
        <taxon>Aspergillaceae</taxon>
        <taxon>Penicillium</taxon>
    </lineage>
</organism>
<dbReference type="GeneID" id="81394420"/>
<dbReference type="RefSeq" id="XP_056510865.1">
    <property type="nucleotide sequence ID" value="XM_056655252.1"/>
</dbReference>
<gene>
    <name evidence="2" type="ORF">NUU61_004670</name>
</gene>
<comment type="caution">
    <text evidence="2">The sequence shown here is derived from an EMBL/GenBank/DDBJ whole genome shotgun (WGS) entry which is preliminary data.</text>
</comment>
<dbReference type="OrthoDB" id="4351478at2759"/>
<proteinExistence type="predicted"/>
<dbReference type="PANTHER" id="PTHR38791:SF5">
    <property type="entry name" value="TRANSCRIPTION FACTOR DBAG-RELATED"/>
    <property type="match status" value="1"/>
</dbReference>
<dbReference type="EMBL" id="JAPMSZ010000007">
    <property type="protein sequence ID" value="KAJ5095314.1"/>
    <property type="molecule type" value="Genomic_DNA"/>
</dbReference>